<dbReference type="RefSeq" id="WP_057797003.1">
    <property type="nucleotide sequence ID" value="NZ_AZFM01000001.1"/>
</dbReference>
<proteinExistence type="predicted"/>
<dbReference type="Proteomes" id="UP000051036">
    <property type="component" value="Unassembled WGS sequence"/>
</dbReference>
<keyword evidence="2" id="KW-0503">Monooxygenase</keyword>
<dbReference type="PANTHER" id="PTHR33336:SF15">
    <property type="entry name" value="ABM DOMAIN-CONTAINING PROTEIN"/>
    <property type="match status" value="1"/>
</dbReference>
<evidence type="ECO:0000313" key="3">
    <source>
        <dbReference type="Proteomes" id="UP000051036"/>
    </source>
</evidence>
<dbReference type="AlphaFoldDB" id="A0A0R1UDG8"/>
<reference evidence="2 3" key="1">
    <citation type="journal article" date="2015" name="Genome Announc.">
        <title>Expanding the biotechnology potential of lactobacilli through comparative genomics of 213 strains and associated genera.</title>
        <authorList>
            <person name="Sun Z."/>
            <person name="Harris H.M."/>
            <person name="McCann A."/>
            <person name="Guo C."/>
            <person name="Argimon S."/>
            <person name="Zhang W."/>
            <person name="Yang X."/>
            <person name="Jeffery I.B."/>
            <person name="Cooney J.C."/>
            <person name="Kagawa T.F."/>
            <person name="Liu W."/>
            <person name="Song Y."/>
            <person name="Salvetti E."/>
            <person name="Wrobel A."/>
            <person name="Rasinkangas P."/>
            <person name="Parkhill J."/>
            <person name="Rea M.C."/>
            <person name="O'Sullivan O."/>
            <person name="Ritari J."/>
            <person name="Douillard F.P."/>
            <person name="Paul Ross R."/>
            <person name="Yang R."/>
            <person name="Briner A.E."/>
            <person name="Felis G.E."/>
            <person name="de Vos W.M."/>
            <person name="Barrangou R."/>
            <person name="Klaenhammer T.R."/>
            <person name="Caufield P.W."/>
            <person name="Cui Y."/>
            <person name="Zhang H."/>
            <person name="O'Toole P.W."/>
        </authorList>
    </citation>
    <scope>NUCLEOTIDE SEQUENCE [LARGE SCALE GENOMIC DNA]</scope>
    <source>
        <strain evidence="2 3">DSM 16043</strain>
    </source>
</reference>
<comment type="caution">
    <text evidence="2">The sequence shown here is derived from an EMBL/GenBank/DDBJ whole genome shotgun (WGS) entry which is preliminary data.</text>
</comment>
<dbReference type="PANTHER" id="PTHR33336">
    <property type="entry name" value="QUINOL MONOOXYGENASE YGIN-RELATED"/>
    <property type="match status" value="1"/>
</dbReference>
<name>A0A0R1UDG8_9LACO</name>
<sequence length="219" mass="25270">MDNEPIFKITKVNIAKEDRAGFRKEQEAELENSIPVEAGTLLFASGHEDAQGEDNYIIELYRNPKAYEEHSMANYLDHYDKVISDMAKDKKVYDLNAEWITTKPKEALDAYANNFVIRVAKVEVEDGEHDKFAEIVKKEMRRAIAQEPGVEILMAGSNKENENEFLFFEVFVNDEAYDKHVKSKWFVDYIKGSEDIVKDKQIHELTRDVMAVQGPIVMD</sequence>
<dbReference type="InterPro" id="IPR007138">
    <property type="entry name" value="ABM_dom"/>
</dbReference>
<dbReference type="PROSITE" id="PS51725">
    <property type="entry name" value="ABM"/>
    <property type="match status" value="1"/>
</dbReference>
<feature type="domain" description="ABM" evidence="1">
    <location>
        <begin position="116"/>
        <end position="205"/>
    </location>
</feature>
<protein>
    <submittedName>
        <fullName evidence="2">Antibiotic biosynthesis monooxygenase subfamily</fullName>
    </submittedName>
</protein>
<dbReference type="SUPFAM" id="SSF54909">
    <property type="entry name" value="Dimeric alpha+beta barrel"/>
    <property type="match status" value="2"/>
</dbReference>
<dbReference type="STRING" id="1423763.FC46_GL000012"/>
<dbReference type="Pfam" id="PF03992">
    <property type="entry name" value="ABM"/>
    <property type="match status" value="1"/>
</dbReference>
<organism evidence="2 3">
    <name type="scientific">Lactobacillus kalixensis DSM 16043</name>
    <dbReference type="NCBI Taxonomy" id="1423763"/>
    <lineage>
        <taxon>Bacteria</taxon>
        <taxon>Bacillati</taxon>
        <taxon>Bacillota</taxon>
        <taxon>Bacilli</taxon>
        <taxon>Lactobacillales</taxon>
        <taxon>Lactobacillaceae</taxon>
        <taxon>Lactobacillus</taxon>
    </lineage>
</organism>
<dbReference type="Gene3D" id="3.30.70.100">
    <property type="match status" value="1"/>
</dbReference>
<keyword evidence="2" id="KW-0560">Oxidoreductase</keyword>
<dbReference type="InterPro" id="IPR050744">
    <property type="entry name" value="AI-2_Isomerase_LsrG"/>
</dbReference>
<dbReference type="InterPro" id="IPR011008">
    <property type="entry name" value="Dimeric_a/b-barrel"/>
</dbReference>
<dbReference type="GO" id="GO:0004497">
    <property type="term" value="F:monooxygenase activity"/>
    <property type="evidence" value="ECO:0007669"/>
    <property type="project" value="UniProtKB-KW"/>
</dbReference>
<accession>A0A0R1UDG8</accession>
<dbReference type="EMBL" id="AZFM01000001">
    <property type="protein sequence ID" value="KRL91465.1"/>
    <property type="molecule type" value="Genomic_DNA"/>
</dbReference>
<dbReference type="OrthoDB" id="9812754at2"/>
<evidence type="ECO:0000313" key="2">
    <source>
        <dbReference type="EMBL" id="KRL91465.1"/>
    </source>
</evidence>
<evidence type="ECO:0000259" key="1">
    <source>
        <dbReference type="PROSITE" id="PS51725"/>
    </source>
</evidence>
<gene>
    <name evidence="2" type="ORF">FC46_GL000012</name>
</gene>
<keyword evidence="3" id="KW-1185">Reference proteome</keyword>
<dbReference type="PATRIC" id="fig|1423763.3.peg.12"/>